<protein>
    <submittedName>
        <fullName evidence="2">Uncharacterized protein</fullName>
    </submittedName>
</protein>
<sequence>MKDILNTTLTTKGNDESLLRDSVRKGDLEADKVVFCNPLKSQVASWAKEIKEKGIIFGVTRNILTVLQEELKNKFLISEENKFIFPTEEAMKKLADQYAKCELSFIKDVINDKSDEQDGFDEELDEENMLEEENKEDTKDKVKTEVEENFSGEIFKSIKYFANEIQHNITLLLNKEQVSNARTLLAEAITQTSFNKVINSYINREEVTAKYNTGATFIFKAAKLAVRSSLSERFVERVNPQSNQPSQVSK</sequence>
<evidence type="ECO:0000313" key="2">
    <source>
        <dbReference type="EMBL" id="KIE05101.1"/>
    </source>
</evidence>
<evidence type="ECO:0000256" key="1">
    <source>
        <dbReference type="SAM" id="MobiDB-lite"/>
    </source>
</evidence>
<comment type="caution">
    <text evidence="2">The sequence shown here is derived from an EMBL/GenBank/DDBJ whole genome shotgun (WGS) entry which is preliminary data.</text>
</comment>
<feature type="region of interest" description="Disordered" evidence="1">
    <location>
        <begin position="117"/>
        <end position="142"/>
    </location>
</feature>
<keyword evidence="3" id="KW-1185">Reference proteome</keyword>
<name>A0A0C1MYT6_9RICK</name>
<accession>A0A0C1MYT6</accession>
<dbReference type="Proteomes" id="UP000031258">
    <property type="component" value="Unassembled WGS sequence"/>
</dbReference>
<dbReference type="RefSeq" id="WP_039457226.1">
    <property type="nucleotide sequence ID" value="NZ_JSWE01000124.1"/>
</dbReference>
<feature type="compositionally biased region" description="Acidic residues" evidence="1">
    <location>
        <begin position="117"/>
        <end position="135"/>
    </location>
</feature>
<dbReference type="EMBL" id="JSWE01000124">
    <property type="protein sequence ID" value="KIE05101.1"/>
    <property type="molecule type" value="Genomic_DNA"/>
</dbReference>
<gene>
    <name evidence="2" type="ORF">NF27_EY01970</name>
</gene>
<evidence type="ECO:0000313" key="3">
    <source>
        <dbReference type="Proteomes" id="UP000031258"/>
    </source>
</evidence>
<reference evidence="2 3" key="1">
    <citation type="submission" date="2014-11" db="EMBL/GenBank/DDBJ databases">
        <title>A Rickettsiales Symbiont of Amoebae With Ancient Features.</title>
        <authorList>
            <person name="Schulz F."/>
            <person name="Martijn J."/>
            <person name="Wascher F."/>
            <person name="Kostanjsek R."/>
            <person name="Ettema T.J."/>
            <person name="Horn M."/>
        </authorList>
    </citation>
    <scope>NUCLEOTIDE SEQUENCE [LARGE SCALE GENOMIC DNA]</scope>
    <source>
        <strain evidence="2 3">UWC36</strain>
    </source>
</reference>
<organism evidence="2 3">
    <name type="scientific">Candidatus Jidaibacter acanthamoebae</name>
    <dbReference type="NCBI Taxonomy" id="86105"/>
    <lineage>
        <taxon>Bacteria</taxon>
        <taxon>Pseudomonadati</taxon>
        <taxon>Pseudomonadota</taxon>
        <taxon>Alphaproteobacteria</taxon>
        <taxon>Rickettsiales</taxon>
        <taxon>Candidatus Midichloriaceae</taxon>
        <taxon>Candidatus Jidaibacter</taxon>
    </lineage>
</organism>
<dbReference type="AlphaFoldDB" id="A0A0C1MYT6"/>
<proteinExistence type="predicted"/>